<dbReference type="GO" id="GO:0005737">
    <property type="term" value="C:cytoplasm"/>
    <property type="evidence" value="ECO:0007669"/>
    <property type="project" value="TreeGrafter"/>
</dbReference>
<keyword evidence="2" id="KW-0812">Transmembrane</keyword>
<evidence type="ECO:0000259" key="3">
    <source>
        <dbReference type="PROSITE" id="PS50006"/>
    </source>
</evidence>
<dbReference type="AlphaFoldDB" id="A0A8H3VHJ2"/>
<dbReference type="PANTHER" id="PTHR15715">
    <property type="entry name" value="CENTROSOMAL PROTEIN OF 170 KDA"/>
    <property type="match status" value="1"/>
</dbReference>
<feature type="compositionally biased region" description="Acidic residues" evidence="1">
    <location>
        <begin position="182"/>
        <end position="196"/>
    </location>
</feature>
<dbReference type="Proteomes" id="UP000490939">
    <property type="component" value="Unassembled WGS sequence"/>
</dbReference>
<feature type="region of interest" description="Disordered" evidence="1">
    <location>
        <begin position="178"/>
        <end position="213"/>
    </location>
</feature>
<comment type="caution">
    <text evidence="5">The sequence shown here is derived from an EMBL/GenBank/DDBJ whole genome shotgun (WGS) entry which is preliminary data.</text>
</comment>
<organism evidence="5 6">
    <name type="scientific">Venturia inaequalis</name>
    <name type="common">Apple scab fungus</name>
    <dbReference type="NCBI Taxonomy" id="5025"/>
    <lineage>
        <taxon>Eukaryota</taxon>
        <taxon>Fungi</taxon>
        <taxon>Dikarya</taxon>
        <taxon>Ascomycota</taxon>
        <taxon>Pezizomycotina</taxon>
        <taxon>Dothideomycetes</taxon>
        <taxon>Pleosporomycetidae</taxon>
        <taxon>Venturiales</taxon>
        <taxon>Venturiaceae</taxon>
        <taxon>Venturia</taxon>
    </lineage>
</organism>
<keyword evidence="2" id="KW-0472">Membrane</keyword>
<keyword evidence="6" id="KW-1185">Reference proteome</keyword>
<reference evidence="5 6" key="1">
    <citation type="submission" date="2019-07" db="EMBL/GenBank/DDBJ databases">
        <title>Venturia inaequalis Genome Resource.</title>
        <authorList>
            <person name="Lichtner F.J."/>
        </authorList>
    </citation>
    <scope>NUCLEOTIDE SEQUENCE [LARGE SCALE GENOMIC DNA]</scope>
    <source>
        <strain evidence="4">Bline_iso_100314</strain>
        <strain evidence="5 6">DMI_063113</strain>
    </source>
</reference>
<name>A0A8H3VHJ2_VENIN</name>
<sequence>MSSPASLELLLKRIDGEDELHERRLPIDYNTEIMIGRASKTEQKQLVPAVDNGWIRNPVISRHHAILTLEPSEAVGTHPLTLSQPDTDRVAMQKSGVVFIQDKKSSHGTYVNGENIQHTKHALQDGDKIRFGSEVMRGEETFRPPVFSFETSQIGLTYSVPSLETTVIEEISTIGKTISVPDESDVESDAEEDISGEEQASSQAPMSSVNMGSFLGSQANPWAIDEADMIPDSAFLKATEEAQDDEVSSESNISLLYDDDLEIEEPLDTDEDEEVENVYDEEESEIEDHDSEDIAESPIYTPKSPRYIPEEAESYNRIDRDYTPAQYGNQSGYLDGPFAYSRPSWASTNNHAFVGAPQPWETEVVKQPARPTSFSMVSPPTEKLVPQYSLIGSPPNPAPGLETISRTPVMDPISRTTSTRDLIDENRRAHNKADMSIRNLINPSPGRESNIAGTKRRAEVLDLDSDEEETLLAMVPKQTVALPAELPFTPVDIASDKLPQTPESLSKEPIDTPVLDTVAPLNISTPVAVTTEPPRKKQKLRAMVSKAAIFGAGVMVGSAGMLGGLMSLPDGFFQS</sequence>
<dbReference type="EMBL" id="WNWR01000146">
    <property type="protein sequence ID" value="KAE9990242.1"/>
    <property type="molecule type" value="Genomic_DNA"/>
</dbReference>
<dbReference type="InterPro" id="IPR051176">
    <property type="entry name" value="Cent_Immune-Sig_Mod"/>
</dbReference>
<dbReference type="InterPro" id="IPR000253">
    <property type="entry name" value="FHA_dom"/>
</dbReference>
<dbReference type="PANTHER" id="PTHR15715:SF37">
    <property type="entry name" value="LD47843P"/>
    <property type="match status" value="1"/>
</dbReference>
<gene>
    <name evidence="4" type="ORF">BLS_001983</name>
    <name evidence="5" type="ORF">EG327_001669</name>
</gene>
<evidence type="ECO:0000313" key="6">
    <source>
        <dbReference type="Proteomes" id="UP000490939"/>
    </source>
</evidence>
<dbReference type="SMART" id="SM00240">
    <property type="entry name" value="FHA"/>
    <property type="match status" value="1"/>
</dbReference>
<dbReference type="SUPFAM" id="SSF49879">
    <property type="entry name" value="SMAD/FHA domain"/>
    <property type="match status" value="1"/>
</dbReference>
<feature type="domain" description="FHA" evidence="3">
    <location>
        <begin position="33"/>
        <end position="116"/>
    </location>
</feature>
<evidence type="ECO:0000256" key="2">
    <source>
        <dbReference type="SAM" id="Phobius"/>
    </source>
</evidence>
<evidence type="ECO:0000256" key="1">
    <source>
        <dbReference type="SAM" id="MobiDB-lite"/>
    </source>
</evidence>
<keyword evidence="2" id="KW-1133">Transmembrane helix</keyword>
<dbReference type="Proteomes" id="UP000433883">
    <property type="component" value="Unassembled WGS sequence"/>
</dbReference>
<accession>A0A8H3VHJ2</accession>
<dbReference type="Gene3D" id="2.60.200.20">
    <property type="match status" value="1"/>
</dbReference>
<evidence type="ECO:0000313" key="5">
    <source>
        <dbReference type="EMBL" id="KAE9990242.1"/>
    </source>
</evidence>
<feature type="compositionally biased region" description="Polar residues" evidence="1">
    <location>
        <begin position="198"/>
        <end position="213"/>
    </location>
</feature>
<dbReference type="CDD" id="cd00060">
    <property type="entry name" value="FHA"/>
    <property type="match status" value="1"/>
</dbReference>
<dbReference type="PROSITE" id="PS50006">
    <property type="entry name" value="FHA_DOMAIN"/>
    <property type="match status" value="1"/>
</dbReference>
<evidence type="ECO:0000313" key="4">
    <source>
        <dbReference type="EMBL" id="KAE9984608.1"/>
    </source>
</evidence>
<protein>
    <recommendedName>
        <fullName evidence="3">FHA domain-containing protein</fullName>
    </recommendedName>
</protein>
<dbReference type="EMBL" id="WNWQ01000015">
    <property type="protein sequence ID" value="KAE9984608.1"/>
    <property type="molecule type" value="Genomic_DNA"/>
</dbReference>
<feature type="transmembrane region" description="Helical" evidence="2">
    <location>
        <begin position="547"/>
        <end position="568"/>
    </location>
</feature>
<dbReference type="InterPro" id="IPR008984">
    <property type="entry name" value="SMAD_FHA_dom_sf"/>
</dbReference>
<dbReference type="Pfam" id="PF00498">
    <property type="entry name" value="FHA"/>
    <property type="match status" value="1"/>
</dbReference>
<proteinExistence type="predicted"/>